<evidence type="ECO:0000256" key="9">
    <source>
        <dbReference type="ARBA" id="ARBA00022833"/>
    </source>
</evidence>
<name>A0A381Y6K5_9ZZZZ</name>
<sequence>MILQYLDSFLKDPFATLLSLSLVLLSILVAVTIHEFSHALASNKLGDTTAKSLGRLTLNPKSHLDPLGSLLFLFVGFGWGKPVPVDIYRIKKVPPLLGMSMVSFAGPASNLATAILIGFCLKKLALEFGLSDIWIELGFTFVQISLVLAVFNLVPLPPLDGYKVILGILPKGLSMQYSGLERYGPFALIILFLIDMTVPGVSILSTLIGKPVKILLNWIF</sequence>
<keyword evidence="11" id="KW-0482">Metalloprotease</keyword>
<gene>
    <name evidence="14" type="ORF">METZ01_LOCUS125116</name>
</gene>
<feature type="transmembrane region" description="Helical" evidence="13">
    <location>
        <begin position="133"/>
        <end position="154"/>
    </location>
</feature>
<evidence type="ECO:0000256" key="6">
    <source>
        <dbReference type="ARBA" id="ARBA00022692"/>
    </source>
</evidence>
<comment type="subcellular location">
    <subcellularLocation>
        <location evidence="2">Cell membrane</location>
        <topology evidence="2">Multi-pass membrane protein</topology>
    </subcellularLocation>
</comment>
<feature type="transmembrane region" description="Helical" evidence="13">
    <location>
        <begin position="183"/>
        <end position="208"/>
    </location>
</feature>
<evidence type="ECO:0000256" key="3">
    <source>
        <dbReference type="ARBA" id="ARBA00007931"/>
    </source>
</evidence>
<evidence type="ECO:0000256" key="10">
    <source>
        <dbReference type="ARBA" id="ARBA00022989"/>
    </source>
</evidence>
<protein>
    <recommendedName>
        <fullName evidence="15">Peptidase M50 domain-containing protein</fullName>
    </recommendedName>
</protein>
<keyword evidence="6 13" id="KW-0812">Transmembrane</keyword>
<keyword evidence="10 13" id="KW-1133">Transmembrane helix</keyword>
<keyword evidence="12 13" id="KW-0472">Membrane</keyword>
<evidence type="ECO:0000256" key="4">
    <source>
        <dbReference type="ARBA" id="ARBA00022475"/>
    </source>
</evidence>
<dbReference type="GO" id="GO:0005886">
    <property type="term" value="C:plasma membrane"/>
    <property type="evidence" value="ECO:0007669"/>
    <property type="project" value="UniProtKB-SubCell"/>
</dbReference>
<evidence type="ECO:0000256" key="7">
    <source>
        <dbReference type="ARBA" id="ARBA00022723"/>
    </source>
</evidence>
<organism evidence="14">
    <name type="scientific">marine metagenome</name>
    <dbReference type="NCBI Taxonomy" id="408172"/>
    <lineage>
        <taxon>unclassified sequences</taxon>
        <taxon>metagenomes</taxon>
        <taxon>ecological metagenomes</taxon>
    </lineage>
</organism>
<dbReference type="InterPro" id="IPR052348">
    <property type="entry name" value="Metallopeptidase_M50B"/>
</dbReference>
<reference evidence="14" key="1">
    <citation type="submission" date="2018-05" db="EMBL/GenBank/DDBJ databases">
        <authorList>
            <person name="Lanie J.A."/>
            <person name="Ng W.-L."/>
            <person name="Kazmierczak K.M."/>
            <person name="Andrzejewski T.M."/>
            <person name="Davidsen T.M."/>
            <person name="Wayne K.J."/>
            <person name="Tettelin H."/>
            <person name="Glass J.I."/>
            <person name="Rusch D."/>
            <person name="Podicherti R."/>
            <person name="Tsui H.-C.T."/>
            <person name="Winkler M.E."/>
        </authorList>
    </citation>
    <scope>NUCLEOTIDE SEQUENCE</scope>
</reference>
<evidence type="ECO:0000256" key="12">
    <source>
        <dbReference type="ARBA" id="ARBA00023136"/>
    </source>
</evidence>
<evidence type="ECO:0000256" key="5">
    <source>
        <dbReference type="ARBA" id="ARBA00022670"/>
    </source>
</evidence>
<proteinExistence type="inferred from homology"/>
<evidence type="ECO:0000256" key="11">
    <source>
        <dbReference type="ARBA" id="ARBA00023049"/>
    </source>
</evidence>
<dbReference type="AlphaFoldDB" id="A0A381Y6K5"/>
<dbReference type="PANTHER" id="PTHR35864:SF1">
    <property type="entry name" value="ZINC METALLOPROTEASE YWHC-RELATED"/>
    <property type="match status" value="1"/>
</dbReference>
<dbReference type="PANTHER" id="PTHR35864">
    <property type="entry name" value="ZINC METALLOPROTEASE MJ0611-RELATED"/>
    <property type="match status" value="1"/>
</dbReference>
<accession>A0A381Y6K5</accession>
<feature type="transmembrane region" description="Helical" evidence="13">
    <location>
        <begin position="100"/>
        <end position="121"/>
    </location>
</feature>
<keyword evidence="5" id="KW-0645">Protease</keyword>
<comment type="similarity">
    <text evidence="3">Belongs to the peptidase M50B family.</text>
</comment>
<dbReference type="CDD" id="cd06158">
    <property type="entry name" value="S2P-M50_like_1"/>
    <property type="match status" value="1"/>
</dbReference>
<keyword evidence="9" id="KW-0862">Zinc</keyword>
<keyword evidence="4" id="KW-1003">Cell membrane</keyword>
<keyword evidence="8" id="KW-0378">Hydrolase</keyword>
<dbReference type="GO" id="GO:0046872">
    <property type="term" value="F:metal ion binding"/>
    <property type="evidence" value="ECO:0007669"/>
    <property type="project" value="UniProtKB-KW"/>
</dbReference>
<evidence type="ECO:0000256" key="8">
    <source>
        <dbReference type="ARBA" id="ARBA00022801"/>
    </source>
</evidence>
<evidence type="ECO:0000256" key="13">
    <source>
        <dbReference type="SAM" id="Phobius"/>
    </source>
</evidence>
<dbReference type="GO" id="GO:0008237">
    <property type="term" value="F:metallopeptidase activity"/>
    <property type="evidence" value="ECO:0007669"/>
    <property type="project" value="UniProtKB-KW"/>
</dbReference>
<dbReference type="GO" id="GO:0006508">
    <property type="term" value="P:proteolysis"/>
    <property type="evidence" value="ECO:0007669"/>
    <property type="project" value="UniProtKB-KW"/>
</dbReference>
<evidence type="ECO:0000313" key="14">
    <source>
        <dbReference type="EMBL" id="SVA72262.1"/>
    </source>
</evidence>
<comment type="cofactor">
    <cofactor evidence="1">
        <name>Zn(2+)</name>
        <dbReference type="ChEBI" id="CHEBI:29105"/>
    </cofactor>
</comment>
<keyword evidence="7" id="KW-0479">Metal-binding</keyword>
<evidence type="ECO:0000256" key="1">
    <source>
        <dbReference type="ARBA" id="ARBA00001947"/>
    </source>
</evidence>
<dbReference type="InterPro" id="IPR044537">
    <property type="entry name" value="Rip2-like"/>
</dbReference>
<evidence type="ECO:0008006" key="15">
    <source>
        <dbReference type="Google" id="ProtNLM"/>
    </source>
</evidence>
<feature type="transmembrane region" description="Helical" evidence="13">
    <location>
        <begin position="20"/>
        <end position="41"/>
    </location>
</feature>
<evidence type="ECO:0000256" key="2">
    <source>
        <dbReference type="ARBA" id="ARBA00004651"/>
    </source>
</evidence>
<dbReference type="EMBL" id="UINC01017433">
    <property type="protein sequence ID" value="SVA72262.1"/>
    <property type="molecule type" value="Genomic_DNA"/>
</dbReference>